<dbReference type="EMBL" id="JAOQAZ010000024">
    <property type="protein sequence ID" value="KAJ4253364.1"/>
    <property type="molecule type" value="Genomic_DNA"/>
</dbReference>
<dbReference type="Proteomes" id="UP001152049">
    <property type="component" value="Unassembled WGS sequence"/>
</dbReference>
<gene>
    <name evidence="2" type="ORF">NW762_010519</name>
</gene>
<name>A0A9W8RVF8_9HYPO</name>
<reference evidence="2" key="1">
    <citation type="submission" date="2022-09" db="EMBL/GenBank/DDBJ databases">
        <title>Fusarium specimens isolated from Avocado Roots.</title>
        <authorList>
            <person name="Stajich J."/>
            <person name="Roper C."/>
            <person name="Heimlech-Rivalta G."/>
        </authorList>
    </citation>
    <scope>NUCLEOTIDE SEQUENCE</scope>
    <source>
        <strain evidence="2">CF00136</strain>
    </source>
</reference>
<evidence type="ECO:0000313" key="3">
    <source>
        <dbReference type="Proteomes" id="UP001152049"/>
    </source>
</evidence>
<feature type="domain" description="F-box" evidence="1">
    <location>
        <begin position="56"/>
        <end position="93"/>
    </location>
</feature>
<keyword evidence="3" id="KW-1185">Reference proteome</keyword>
<evidence type="ECO:0000313" key="2">
    <source>
        <dbReference type="EMBL" id="KAJ4253364.1"/>
    </source>
</evidence>
<protein>
    <recommendedName>
        <fullName evidence="1">F-box domain-containing protein</fullName>
    </recommendedName>
</protein>
<dbReference type="AlphaFoldDB" id="A0A9W8RVF8"/>
<dbReference type="Pfam" id="PF00646">
    <property type="entry name" value="F-box"/>
    <property type="match status" value="1"/>
</dbReference>
<proteinExistence type="predicted"/>
<dbReference type="InterPro" id="IPR001810">
    <property type="entry name" value="F-box_dom"/>
</dbReference>
<comment type="caution">
    <text evidence="2">The sequence shown here is derived from an EMBL/GenBank/DDBJ whole genome shotgun (WGS) entry which is preliminary data.</text>
</comment>
<evidence type="ECO:0000259" key="1">
    <source>
        <dbReference type="Pfam" id="PF00646"/>
    </source>
</evidence>
<organism evidence="2 3">
    <name type="scientific">Fusarium torreyae</name>
    <dbReference type="NCBI Taxonomy" id="1237075"/>
    <lineage>
        <taxon>Eukaryota</taxon>
        <taxon>Fungi</taxon>
        <taxon>Dikarya</taxon>
        <taxon>Ascomycota</taxon>
        <taxon>Pezizomycotina</taxon>
        <taxon>Sordariomycetes</taxon>
        <taxon>Hypocreomycetidae</taxon>
        <taxon>Hypocreales</taxon>
        <taxon>Nectriaceae</taxon>
        <taxon>Fusarium</taxon>
    </lineage>
</organism>
<accession>A0A9W8RVF8</accession>
<sequence length="401" mass="45822">MSKMETPREADAILRTCSYHRGTYYFPLFENDLSDVPESLGQFFDSPTSRTGILGRLPAELVAIVASHMDIISFQHFRQVSRYARAVATGVPEYQQVLQHGLEGVKALLHGNEFSYKTLYNVLITPNCELCGSFGGLLFLPTCTRCCFNCLKTAPELAILEKRLIDVWYPRMIQGPGGYQLSEVEQALESKETRSLSIHETLKRTRDQWTRVKLDAVLASDVFKAYGTCGDIDEEAVKVLEKAYFHLRLGSCIGYPWLNLKTASTERGVSCKGCHAAYIWDKPDEEDPERVYDWPNISPEYHDRDRAFSKQGFQVHFKSCEYAQKLWSSSDGGTITIQDDVFVKRGGCYWSHWQMGAYKRHHISGWMLREGPMWLGPVGGYHQIRKYFGPLATESFDWTLR</sequence>
<dbReference type="OrthoDB" id="2687876at2759"/>